<comment type="caution">
    <text evidence="1">The sequence shown here is derived from an EMBL/GenBank/DDBJ whole genome shotgun (WGS) entry which is preliminary data.</text>
</comment>
<reference evidence="1 2" key="1">
    <citation type="journal article" date="2015" name="Genome Announc.">
        <title>Expanding the biotechnology potential of lactobacilli through comparative genomics of 213 strains and associated genera.</title>
        <authorList>
            <person name="Sun Z."/>
            <person name="Harris H.M."/>
            <person name="McCann A."/>
            <person name="Guo C."/>
            <person name="Argimon S."/>
            <person name="Zhang W."/>
            <person name="Yang X."/>
            <person name="Jeffery I.B."/>
            <person name="Cooney J.C."/>
            <person name="Kagawa T.F."/>
            <person name="Liu W."/>
            <person name="Song Y."/>
            <person name="Salvetti E."/>
            <person name="Wrobel A."/>
            <person name="Rasinkangas P."/>
            <person name="Parkhill J."/>
            <person name="Rea M.C."/>
            <person name="O'Sullivan O."/>
            <person name="Ritari J."/>
            <person name="Douillard F.P."/>
            <person name="Paul Ross R."/>
            <person name="Yang R."/>
            <person name="Briner A.E."/>
            <person name="Felis G.E."/>
            <person name="de Vos W.M."/>
            <person name="Barrangou R."/>
            <person name="Klaenhammer T.R."/>
            <person name="Caufield P.W."/>
            <person name="Cui Y."/>
            <person name="Zhang H."/>
            <person name="O'Toole P.W."/>
        </authorList>
    </citation>
    <scope>NUCLEOTIDE SEQUENCE [LARGE SCALE GENOMIC DNA]</scope>
    <source>
        <strain evidence="1 2">DSM 20183</strain>
    </source>
</reference>
<dbReference type="EMBL" id="AZDG01000006">
    <property type="protein sequence ID" value="KRK64974.1"/>
    <property type="molecule type" value="Genomic_DNA"/>
</dbReference>
<dbReference type="STRING" id="1423811.FC72_GL001825"/>
<evidence type="ECO:0000313" key="1">
    <source>
        <dbReference type="EMBL" id="KRK64974.1"/>
    </source>
</evidence>
<organism evidence="1 2">
    <name type="scientific">Companilactobacillus tucceti DSM 20183</name>
    <dbReference type="NCBI Taxonomy" id="1423811"/>
    <lineage>
        <taxon>Bacteria</taxon>
        <taxon>Bacillati</taxon>
        <taxon>Bacillota</taxon>
        <taxon>Bacilli</taxon>
        <taxon>Lactobacillales</taxon>
        <taxon>Lactobacillaceae</taxon>
        <taxon>Companilactobacillus</taxon>
    </lineage>
</organism>
<proteinExistence type="predicted"/>
<dbReference type="AlphaFoldDB" id="A0A0R1J0F7"/>
<sequence length="51" mass="5996">MNKTINNTIKEDNNIKRLEYFNGKNFITISEVKDCKEIHLAEDNTIITRVL</sequence>
<dbReference type="Proteomes" id="UP000050929">
    <property type="component" value="Unassembled WGS sequence"/>
</dbReference>
<protein>
    <submittedName>
        <fullName evidence="1">Uncharacterized protein</fullName>
    </submittedName>
</protein>
<name>A0A0R1J0F7_9LACO</name>
<gene>
    <name evidence="1" type="ORF">FC72_GL001825</name>
</gene>
<dbReference type="PATRIC" id="fig|1423811.3.peg.1865"/>
<accession>A0A0R1J0F7</accession>
<keyword evidence="2" id="KW-1185">Reference proteome</keyword>
<evidence type="ECO:0000313" key="2">
    <source>
        <dbReference type="Proteomes" id="UP000050929"/>
    </source>
</evidence>